<dbReference type="Proteomes" id="UP000823749">
    <property type="component" value="Chromosome 2"/>
</dbReference>
<protein>
    <recommendedName>
        <fullName evidence="1">Reverse transcriptase zinc-binding domain-containing protein</fullName>
    </recommendedName>
</protein>
<name>A0AAV6L8Y9_9ERIC</name>
<evidence type="ECO:0000259" key="1">
    <source>
        <dbReference type="Pfam" id="PF13966"/>
    </source>
</evidence>
<reference evidence="2" key="1">
    <citation type="submission" date="2020-08" db="EMBL/GenBank/DDBJ databases">
        <title>Plant Genome Project.</title>
        <authorList>
            <person name="Zhang R.-G."/>
        </authorList>
    </citation>
    <scope>NUCLEOTIDE SEQUENCE</scope>
    <source>
        <strain evidence="2">WSP0</strain>
        <tissue evidence="2">Leaf</tissue>
    </source>
</reference>
<evidence type="ECO:0000313" key="3">
    <source>
        <dbReference type="Proteomes" id="UP000823749"/>
    </source>
</evidence>
<evidence type="ECO:0000313" key="2">
    <source>
        <dbReference type="EMBL" id="KAG5561242.1"/>
    </source>
</evidence>
<dbReference type="EMBL" id="JACTNZ010000002">
    <property type="protein sequence ID" value="KAG5561242.1"/>
    <property type="molecule type" value="Genomic_DNA"/>
</dbReference>
<proteinExistence type="predicted"/>
<feature type="domain" description="Reverse transcriptase zinc-binding" evidence="1">
    <location>
        <begin position="10"/>
        <end position="86"/>
    </location>
</feature>
<comment type="caution">
    <text evidence="2">The sequence shown here is derived from an EMBL/GenBank/DDBJ whole genome shotgun (WGS) entry which is preliminary data.</text>
</comment>
<dbReference type="InterPro" id="IPR026960">
    <property type="entry name" value="RVT-Znf"/>
</dbReference>
<keyword evidence="3" id="KW-1185">Reference proteome</keyword>
<organism evidence="2 3">
    <name type="scientific">Rhododendron griersonianum</name>
    <dbReference type="NCBI Taxonomy" id="479676"/>
    <lineage>
        <taxon>Eukaryota</taxon>
        <taxon>Viridiplantae</taxon>
        <taxon>Streptophyta</taxon>
        <taxon>Embryophyta</taxon>
        <taxon>Tracheophyta</taxon>
        <taxon>Spermatophyta</taxon>
        <taxon>Magnoliopsida</taxon>
        <taxon>eudicotyledons</taxon>
        <taxon>Gunneridae</taxon>
        <taxon>Pentapetalae</taxon>
        <taxon>asterids</taxon>
        <taxon>Ericales</taxon>
        <taxon>Ericaceae</taxon>
        <taxon>Ericoideae</taxon>
        <taxon>Rhodoreae</taxon>
        <taxon>Rhododendron</taxon>
    </lineage>
</organism>
<sequence length="196" mass="23253">MWTLKPKGTFSIKSAWQGFRKPHFEVLWWKSVWFKRHVPRWAIIQWIAAWGRLSTKDILLSLGIVTDAKCVLCDIDRESHNHIFSSVFVWKQLLARNNICQDPGCLAQDLEWTTQNKEGEGLHNILYKLSLAATLYHLWRERSFRVFQDKKEDPVRVVQKIISDLRVCMSAWRNFKRTPLNQRICQDWNVSCNIQV</sequence>
<gene>
    <name evidence="2" type="ORF">RHGRI_004313</name>
</gene>
<accession>A0AAV6L8Y9</accession>
<dbReference type="AlphaFoldDB" id="A0AAV6L8Y9"/>
<dbReference type="Pfam" id="PF13966">
    <property type="entry name" value="zf-RVT"/>
    <property type="match status" value="1"/>
</dbReference>